<dbReference type="Pfam" id="PF01337">
    <property type="entry name" value="Barstar"/>
    <property type="match status" value="1"/>
</dbReference>
<accession>A0A1I5YTD9</accession>
<evidence type="ECO:0000313" key="4">
    <source>
        <dbReference type="Proteomes" id="UP000199136"/>
    </source>
</evidence>
<feature type="domain" description="Barstar (barnase inhibitor)" evidence="2">
    <location>
        <begin position="5"/>
        <end position="81"/>
    </location>
</feature>
<protein>
    <submittedName>
        <fullName evidence="3">Ribonuclease inhibitor</fullName>
    </submittedName>
</protein>
<comment type="similarity">
    <text evidence="1">Belongs to the barstar family.</text>
</comment>
<evidence type="ECO:0000256" key="1">
    <source>
        <dbReference type="ARBA" id="ARBA00006845"/>
    </source>
</evidence>
<dbReference type="STRING" id="82801.SAMN04488506_2243"/>
<dbReference type="Proteomes" id="UP000199136">
    <property type="component" value="Unassembled WGS sequence"/>
</dbReference>
<dbReference type="EMBL" id="FOXW01000014">
    <property type="protein sequence ID" value="SFQ47466.1"/>
    <property type="molecule type" value="Genomic_DNA"/>
</dbReference>
<evidence type="ECO:0000313" key="3">
    <source>
        <dbReference type="EMBL" id="SFQ47466.1"/>
    </source>
</evidence>
<dbReference type="Gene3D" id="3.30.370.10">
    <property type="entry name" value="Barstar-like"/>
    <property type="match status" value="1"/>
</dbReference>
<proteinExistence type="inferred from homology"/>
<sequence>MTKKIILDGSQMTDREKLHAYLKTELDLPDYYGNNLDALKDCLTMDFSCKVIEVWYPEMIEEQLGRYGNSLLRVLKDSADENQYLEVVIKKARE</sequence>
<evidence type="ECO:0000259" key="2">
    <source>
        <dbReference type="Pfam" id="PF01337"/>
    </source>
</evidence>
<dbReference type="SUPFAM" id="SSF52038">
    <property type="entry name" value="Barstar-related"/>
    <property type="match status" value="1"/>
</dbReference>
<dbReference type="RefSeq" id="WP_092481234.1">
    <property type="nucleotide sequence ID" value="NZ_FOXW01000014.1"/>
</dbReference>
<gene>
    <name evidence="3" type="ORF">SAMN04488506_2243</name>
</gene>
<dbReference type="AlphaFoldDB" id="A0A1I5YTD9"/>
<keyword evidence="4" id="KW-1185">Reference proteome</keyword>
<dbReference type="OrthoDB" id="7575400at2"/>
<name>A0A1I5YTD9_9LACT</name>
<dbReference type="InterPro" id="IPR000468">
    <property type="entry name" value="Barstar"/>
</dbReference>
<reference evidence="3 4" key="1">
    <citation type="submission" date="2016-10" db="EMBL/GenBank/DDBJ databases">
        <authorList>
            <person name="de Groot N.N."/>
        </authorList>
    </citation>
    <scope>NUCLEOTIDE SEQUENCE [LARGE SCALE GENOMIC DNA]</scope>
    <source>
        <strain evidence="3 4">DSM 20581</strain>
    </source>
</reference>
<organism evidence="3 4">
    <name type="scientific">Desemzia incerta</name>
    <dbReference type="NCBI Taxonomy" id="82801"/>
    <lineage>
        <taxon>Bacteria</taxon>
        <taxon>Bacillati</taxon>
        <taxon>Bacillota</taxon>
        <taxon>Bacilli</taxon>
        <taxon>Lactobacillales</taxon>
        <taxon>Carnobacteriaceae</taxon>
        <taxon>Desemzia</taxon>
    </lineage>
</organism>
<dbReference type="InterPro" id="IPR035905">
    <property type="entry name" value="Barstar-like_sf"/>
</dbReference>